<evidence type="ECO:0000313" key="3">
    <source>
        <dbReference type="Proteomes" id="UP000273326"/>
    </source>
</evidence>
<name>A0A3Q9BKA1_9LACT</name>
<accession>A0A3Q9BKA1</accession>
<keyword evidence="1" id="KW-0472">Membrane</keyword>
<keyword evidence="1" id="KW-1133">Transmembrane helix</keyword>
<proteinExistence type="predicted"/>
<feature type="transmembrane region" description="Helical" evidence="1">
    <location>
        <begin position="106"/>
        <end position="127"/>
    </location>
</feature>
<reference evidence="3" key="1">
    <citation type="submission" date="2018-12" db="EMBL/GenBank/DDBJ databases">
        <title>Complete genome sequencing of Jeotgalibaca sp. H21T32.</title>
        <authorList>
            <person name="Bae J.-W."/>
            <person name="Lee S.-Y."/>
        </authorList>
    </citation>
    <scope>NUCLEOTIDE SEQUENCE [LARGE SCALE GENOMIC DNA]</scope>
    <source>
        <strain evidence="3">H21T32</strain>
    </source>
</reference>
<protein>
    <recommendedName>
        <fullName evidence="4">Peptidase M50 domain-containing protein</fullName>
    </recommendedName>
</protein>
<keyword evidence="1" id="KW-0812">Transmembrane</keyword>
<dbReference type="EMBL" id="CP034465">
    <property type="protein sequence ID" value="AZP04332.1"/>
    <property type="molecule type" value="Genomic_DNA"/>
</dbReference>
<dbReference type="AlphaFoldDB" id="A0A3Q9BKA1"/>
<dbReference type="Proteomes" id="UP000273326">
    <property type="component" value="Chromosome"/>
</dbReference>
<keyword evidence="3" id="KW-1185">Reference proteome</keyword>
<dbReference type="OrthoDB" id="2080990at2"/>
<dbReference type="KEGG" id="jeh:EJN90_06570"/>
<dbReference type="RefSeq" id="WP_126109641.1">
    <property type="nucleotide sequence ID" value="NZ_CP034465.1"/>
</dbReference>
<evidence type="ECO:0000313" key="2">
    <source>
        <dbReference type="EMBL" id="AZP04332.1"/>
    </source>
</evidence>
<evidence type="ECO:0008006" key="4">
    <source>
        <dbReference type="Google" id="ProtNLM"/>
    </source>
</evidence>
<feature type="transmembrane region" description="Helical" evidence="1">
    <location>
        <begin position="78"/>
        <end position="99"/>
    </location>
</feature>
<gene>
    <name evidence="2" type="ORF">EJN90_06570</name>
</gene>
<evidence type="ECO:0000256" key="1">
    <source>
        <dbReference type="SAM" id="Phobius"/>
    </source>
</evidence>
<sequence>MNIVLLIFIVPLSLLMHEIGHGIGTVLTSKTHHAHIYLGDTGENNKENFRIGRLHFHVQWAFTGWCRWGGALNKRQSFFILIGGPLMTAFIMTTCLLLLRLEIDGWGRTLLVIIAETNFLVLLFTLIPNQLPRWFGPRWSFPSDGLQLLRLLMSK</sequence>
<organism evidence="2 3">
    <name type="scientific">Jeotgalibaca ciconiae</name>
    <dbReference type="NCBI Taxonomy" id="2496265"/>
    <lineage>
        <taxon>Bacteria</taxon>
        <taxon>Bacillati</taxon>
        <taxon>Bacillota</taxon>
        <taxon>Bacilli</taxon>
        <taxon>Lactobacillales</taxon>
        <taxon>Carnobacteriaceae</taxon>
        <taxon>Jeotgalibaca</taxon>
    </lineage>
</organism>